<dbReference type="Pfam" id="PF00318">
    <property type="entry name" value="Ribosomal_S2"/>
    <property type="match status" value="1"/>
</dbReference>
<dbReference type="GO" id="GO:0003735">
    <property type="term" value="F:structural constituent of ribosome"/>
    <property type="evidence" value="ECO:0007669"/>
    <property type="project" value="InterPro"/>
</dbReference>
<dbReference type="Gene3D" id="1.10.287.610">
    <property type="entry name" value="Helix hairpin bin"/>
    <property type="match status" value="1"/>
</dbReference>
<evidence type="ECO:0000313" key="6">
    <source>
        <dbReference type="EMBL" id="OGF62100.1"/>
    </source>
</evidence>
<dbReference type="NCBIfam" id="TIGR01011">
    <property type="entry name" value="rpsB_bact"/>
    <property type="match status" value="1"/>
</dbReference>
<protein>
    <recommendedName>
        <fullName evidence="4 5">Small ribosomal subunit protein uS2</fullName>
    </recommendedName>
</protein>
<dbReference type="InterPro" id="IPR023591">
    <property type="entry name" value="Ribosomal_uS2_flav_dom_sf"/>
</dbReference>
<dbReference type="AlphaFoldDB" id="A0A1F5VFI4"/>
<proteinExistence type="inferred from homology"/>
<organism evidence="6 7">
    <name type="scientific">Candidatus Giovannonibacteria bacterium RIFCSPHIGHO2_01_FULL_45_23</name>
    <dbReference type="NCBI Taxonomy" id="1798325"/>
    <lineage>
        <taxon>Bacteria</taxon>
        <taxon>Candidatus Giovannoniibacteriota</taxon>
    </lineage>
</organism>
<reference evidence="6 7" key="1">
    <citation type="journal article" date="2016" name="Nat. Commun.">
        <title>Thousands of microbial genomes shed light on interconnected biogeochemical processes in an aquifer system.</title>
        <authorList>
            <person name="Anantharaman K."/>
            <person name="Brown C.T."/>
            <person name="Hug L.A."/>
            <person name="Sharon I."/>
            <person name="Castelle C.J."/>
            <person name="Probst A.J."/>
            <person name="Thomas B.C."/>
            <person name="Singh A."/>
            <person name="Wilkins M.J."/>
            <person name="Karaoz U."/>
            <person name="Brodie E.L."/>
            <person name="Williams K.H."/>
            <person name="Hubbard S.S."/>
            <person name="Banfield J.F."/>
        </authorList>
    </citation>
    <scope>NUCLEOTIDE SEQUENCE [LARGE SCALE GENOMIC DNA]</scope>
</reference>
<comment type="similarity">
    <text evidence="1 5">Belongs to the universal ribosomal protein uS2 family.</text>
</comment>
<dbReference type="GO" id="GO:0006412">
    <property type="term" value="P:translation"/>
    <property type="evidence" value="ECO:0007669"/>
    <property type="project" value="UniProtKB-UniRule"/>
</dbReference>
<dbReference type="PRINTS" id="PR00395">
    <property type="entry name" value="RIBOSOMALS2"/>
</dbReference>
<comment type="caution">
    <text evidence="6">The sequence shown here is derived from an EMBL/GenBank/DDBJ whole genome shotgun (WGS) entry which is preliminary data.</text>
</comment>
<evidence type="ECO:0000313" key="7">
    <source>
        <dbReference type="Proteomes" id="UP000179251"/>
    </source>
</evidence>
<dbReference type="Proteomes" id="UP000179251">
    <property type="component" value="Unassembled WGS sequence"/>
</dbReference>
<dbReference type="PROSITE" id="PS00962">
    <property type="entry name" value="RIBOSOMAL_S2_1"/>
    <property type="match status" value="1"/>
</dbReference>
<dbReference type="EMBL" id="MFHD01000023">
    <property type="protein sequence ID" value="OGF62100.1"/>
    <property type="molecule type" value="Genomic_DNA"/>
</dbReference>
<dbReference type="GO" id="GO:0022627">
    <property type="term" value="C:cytosolic small ribosomal subunit"/>
    <property type="evidence" value="ECO:0007669"/>
    <property type="project" value="TreeGrafter"/>
</dbReference>
<dbReference type="HAMAP" id="MF_00291_B">
    <property type="entry name" value="Ribosomal_uS2_B"/>
    <property type="match status" value="1"/>
</dbReference>
<evidence type="ECO:0000256" key="1">
    <source>
        <dbReference type="ARBA" id="ARBA00006242"/>
    </source>
</evidence>
<keyword evidence="3 5" id="KW-0687">Ribonucleoprotein</keyword>
<dbReference type="SUPFAM" id="SSF52313">
    <property type="entry name" value="Ribosomal protein S2"/>
    <property type="match status" value="1"/>
</dbReference>
<name>A0A1F5VFI4_9BACT</name>
<evidence type="ECO:0000256" key="4">
    <source>
        <dbReference type="ARBA" id="ARBA00035256"/>
    </source>
</evidence>
<dbReference type="STRING" id="1798325.A2834_02110"/>
<evidence type="ECO:0000256" key="5">
    <source>
        <dbReference type="HAMAP-Rule" id="MF_00291"/>
    </source>
</evidence>
<dbReference type="InterPro" id="IPR005706">
    <property type="entry name" value="Ribosomal_uS2_bac/mit/plastid"/>
</dbReference>
<evidence type="ECO:0000256" key="2">
    <source>
        <dbReference type="ARBA" id="ARBA00022980"/>
    </source>
</evidence>
<evidence type="ECO:0000256" key="3">
    <source>
        <dbReference type="ARBA" id="ARBA00023274"/>
    </source>
</evidence>
<keyword evidence="2 5" id="KW-0689">Ribosomal protein</keyword>
<sequence>MNIDELFEAGAHIGYAKTRRHPEMRTYVFGARNNVEIFDLSKTLAKIKEAEEFIKKTGEEGKTILWVGTKPSAKKHIEEAGVKTGAPYVVGRWLGGTLTNFKVLESRLSYWARLEDEETSGEFEKYSKKEKLIKRRELEKLARMFGGLRNLKTTPGVLIIVDSGEERTALAEAFKKSIPVVALLNVDCDPKGIDYPIPMNDNSSAAISLVLVSLAAAYETGKKVRQSV</sequence>
<accession>A0A1F5VFI4</accession>
<dbReference type="Gene3D" id="3.40.50.10490">
    <property type="entry name" value="Glucose-6-phosphate isomerase like protein, domain 1"/>
    <property type="match status" value="1"/>
</dbReference>
<dbReference type="InterPro" id="IPR001865">
    <property type="entry name" value="Ribosomal_uS2"/>
</dbReference>
<dbReference type="CDD" id="cd01425">
    <property type="entry name" value="RPS2"/>
    <property type="match status" value="1"/>
</dbReference>
<dbReference type="InterPro" id="IPR018130">
    <property type="entry name" value="Ribosomal_uS2_CS"/>
</dbReference>
<dbReference type="PANTHER" id="PTHR12534:SF0">
    <property type="entry name" value="SMALL RIBOSOMAL SUBUNIT PROTEIN US2M"/>
    <property type="match status" value="1"/>
</dbReference>
<dbReference type="PANTHER" id="PTHR12534">
    <property type="entry name" value="30S RIBOSOMAL PROTEIN S2 PROKARYOTIC AND ORGANELLAR"/>
    <property type="match status" value="1"/>
</dbReference>
<gene>
    <name evidence="5" type="primary">rpsB</name>
    <name evidence="6" type="ORF">A2834_02110</name>
</gene>